<protein>
    <recommendedName>
        <fullName evidence="12">Replication restart protein PriA</fullName>
    </recommendedName>
    <alternativeName>
        <fullName evidence="12">ATP-dependent DNA helicase PriA</fullName>
        <ecNumber evidence="12">5.6.2.4</ecNumber>
    </alternativeName>
    <alternativeName>
        <fullName evidence="12">DNA 3'-5' helicase PriA</fullName>
    </alternativeName>
</protein>
<feature type="domain" description="Helicase ATP-binding" evidence="13">
    <location>
        <begin position="218"/>
        <end position="384"/>
    </location>
</feature>
<dbReference type="EMBL" id="DVFT01000197">
    <property type="protein sequence ID" value="HIQ97539.1"/>
    <property type="molecule type" value="Genomic_DNA"/>
</dbReference>
<evidence type="ECO:0000256" key="3">
    <source>
        <dbReference type="ARBA" id="ARBA00022723"/>
    </source>
</evidence>
<dbReference type="Pfam" id="PF00271">
    <property type="entry name" value="Helicase_C"/>
    <property type="match status" value="1"/>
</dbReference>
<dbReference type="PROSITE" id="PS51192">
    <property type="entry name" value="HELICASE_ATP_BIND_1"/>
    <property type="match status" value="1"/>
</dbReference>
<evidence type="ECO:0000256" key="9">
    <source>
        <dbReference type="ARBA" id="ARBA00023125"/>
    </source>
</evidence>
<dbReference type="PANTHER" id="PTHR30580:SF0">
    <property type="entry name" value="PRIMOSOMAL PROTEIN N"/>
    <property type="match status" value="1"/>
</dbReference>
<dbReference type="InterPro" id="IPR011545">
    <property type="entry name" value="DEAD/DEAH_box_helicase_dom"/>
</dbReference>
<evidence type="ECO:0000256" key="4">
    <source>
        <dbReference type="ARBA" id="ARBA00022741"/>
    </source>
</evidence>
<keyword evidence="2 12" id="KW-0235">DNA replication</keyword>
<feature type="binding site" evidence="12">
    <location>
        <position position="485"/>
    </location>
    <ligand>
        <name>Zn(2+)</name>
        <dbReference type="ChEBI" id="CHEBI:29105"/>
        <label>1</label>
    </ligand>
</feature>
<evidence type="ECO:0000256" key="6">
    <source>
        <dbReference type="ARBA" id="ARBA00022806"/>
    </source>
</evidence>
<evidence type="ECO:0000256" key="10">
    <source>
        <dbReference type="ARBA" id="ARBA00023235"/>
    </source>
</evidence>
<reference evidence="14" key="1">
    <citation type="submission" date="2020-10" db="EMBL/GenBank/DDBJ databases">
        <authorList>
            <person name="Gilroy R."/>
        </authorList>
    </citation>
    <scope>NUCLEOTIDE SEQUENCE</scope>
    <source>
        <strain evidence="14">ChiSjej3B21-11622</strain>
    </source>
</reference>
<evidence type="ECO:0000256" key="5">
    <source>
        <dbReference type="ARBA" id="ARBA00022801"/>
    </source>
</evidence>
<dbReference type="HAMAP" id="MF_00983">
    <property type="entry name" value="PriA"/>
    <property type="match status" value="1"/>
</dbReference>
<feature type="binding site" evidence="12">
    <location>
        <position position="488"/>
    </location>
    <ligand>
        <name>Zn(2+)</name>
        <dbReference type="ChEBI" id="CHEBI:29105"/>
        <label>1</label>
    </ligand>
</feature>
<keyword evidence="6 12" id="KW-0347">Helicase</keyword>
<dbReference type="InterPro" id="IPR041222">
    <property type="entry name" value="PriA_3primeBD"/>
</dbReference>
<comment type="catalytic activity">
    <reaction evidence="11 12">
        <text>ATP + H2O = ADP + phosphate + H(+)</text>
        <dbReference type="Rhea" id="RHEA:13065"/>
        <dbReference type="ChEBI" id="CHEBI:15377"/>
        <dbReference type="ChEBI" id="CHEBI:15378"/>
        <dbReference type="ChEBI" id="CHEBI:30616"/>
        <dbReference type="ChEBI" id="CHEBI:43474"/>
        <dbReference type="ChEBI" id="CHEBI:456216"/>
        <dbReference type="EC" id="5.6.2.4"/>
    </reaction>
</comment>
<reference evidence="14" key="2">
    <citation type="journal article" date="2021" name="PeerJ">
        <title>Extensive microbial diversity within the chicken gut microbiome revealed by metagenomics and culture.</title>
        <authorList>
            <person name="Gilroy R."/>
            <person name="Ravi A."/>
            <person name="Getino M."/>
            <person name="Pursley I."/>
            <person name="Horton D.L."/>
            <person name="Alikhan N.F."/>
            <person name="Baker D."/>
            <person name="Gharbi K."/>
            <person name="Hall N."/>
            <person name="Watson M."/>
            <person name="Adriaenssens E.M."/>
            <person name="Foster-Nyarko E."/>
            <person name="Jarju S."/>
            <person name="Secka A."/>
            <person name="Antonio M."/>
            <person name="Oren A."/>
            <person name="Chaudhuri R.R."/>
            <person name="La Ragione R."/>
            <person name="Hildebrand F."/>
            <person name="Pallen M.J."/>
        </authorList>
    </citation>
    <scope>NUCLEOTIDE SEQUENCE</scope>
    <source>
        <strain evidence="14">ChiSjej3B21-11622</strain>
    </source>
</reference>
<proteinExistence type="inferred from homology"/>
<keyword evidence="8 12" id="KW-0067">ATP-binding</keyword>
<evidence type="ECO:0000256" key="2">
    <source>
        <dbReference type="ARBA" id="ARBA00022705"/>
    </source>
</evidence>
<gene>
    <name evidence="12 14" type="primary">priA</name>
    <name evidence="14" type="ORF">IAB26_13405</name>
</gene>
<organism evidence="14 15">
    <name type="scientific">Candidatus Limivivens merdigallinarum</name>
    <dbReference type="NCBI Taxonomy" id="2840859"/>
    <lineage>
        <taxon>Bacteria</taxon>
        <taxon>Bacillati</taxon>
        <taxon>Bacillota</taxon>
        <taxon>Clostridia</taxon>
        <taxon>Lachnospirales</taxon>
        <taxon>Lachnospiraceae</taxon>
        <taxon>Lachnospiraceae incertae sedis</taxon>
        <taxon>Candidatus Limivivens</taxon>
    </lineage>
</organism>
<feature type="binding site" evidence="12">
    <location>
        <position position="458"/>
    </location>
    <ligand>
        <name>Zn(2+)</name>
        <dbReference type="ChEBI" id="CHEBI:29105"/>
        <label>2</label>
    </ligand>
</feature>
<dbReference type="GO" id="GO:0016787">
    <property type="term" value="F:hydrolase activity"/>
    <property type="evidence" value="ECO:0007669"/>
    <property type="project" value="UniProtKB-KW"/>
</dbReference>
<dbReference type="AlphaFoldDB" id="A0A9D0ZXD0"/>
<evidence type="ECO:0000259" key="13">
    <source>
        <dbReference type="PROSITE" id="PS51192"/>
    </source>
</evidence>
<evidence type="ECO:0000256" key="7">
    <source>
        <dbReference type="ARBA" id="ARBA00022833"/>
    </source>
</evidence>
<evidence type="ECO:0000256" key="12">
    <source>
        <dbReference type="HAMAP-Rule" id="MF_00983"/>
    </source>
</evidence>
<evidence type="ECO:0000313" key="14">
    <source>
        <dbReference type="EMBL" id="HIQ97539.1"/>
    </source>
</evidence>
<feature type="binding site" evidence="12">
    <location>
        <position position="446"/>
    </location>
    <ligand>
        <name>Zn(2+)</name>
        <dbReference type="ChEBI" id="CHEBI:29105"/>
        <label>1</label>
    </ligand>
</feature>
<dbReference type="SMART" id="SM00487">
    <property type="entry name" value="DEXDc"/>
    <property type="match status" value="1"/>
</dbReference>
<dbReference type="FunFam" id="3.40.1440.60:FF:000001">
    <property type="entry name" value="Primosomal protein N"/>
    <property type="match status" value="1"/>
</dbReference>
<dbReference type="Gene3D" id="3.40.1440.60">
    <property type="entry name" value="PriA, 3(prime) DNA-binding domain"/>
    <property type="match status" value="1"/>
</dbReference>
<dbReference type="PANTHER" id="PTHR30580">
    <property type="entry name" value="PRIMOSOMAL PROTEIN N"/>
    <property type="match status" value="1"/>
</dbReference>
<keyword evidence="5 12" id="KW-0378">Hydrolase</keyword>
<comment type="subunit">
    <text evidence="12">Component of the replication restart primosome.</text>
</comment>
<keyword evidence="9 12" id="KW-0238">DNA-binding</keyword>
<keyword evidence="1 12" id="KW-0639">Primosome</keyword>
<dbReference type="NCBIfam" id="TIGR00595">
    <property type="entry name" value="priA"/>
    <property type="match status" value="1"/>
</dbReference>
<dbReference type="GO" id="GO:0006269">
    <property type="term" value="P:DNA replication, synthesis of primer"/>
    <property type="evidence" value="ECO:0007669"/>
    <property type="project" value="UniProtKB-KW"/>
</dbReference>
<dbReference type="GO" id="GO:0006302">
    <property type="term" value="P:double-strand break repair"/>
    <property type="evidence" value="ECO:0007669"/>
    <property type="project" value="InterPro"/>
</dbReference>
<dbReference type="Pfam" id="PF17764">
    <property type="entry name" value="PriA_3primeBD"/>
    <property type="match status" value="1"/>
</dbReference>
<dbReference type="GO" id="GO:1990077">
    <property type="term" value="C:primosome complex"/>
    <property type="evidence" value="ECO:0007669"/>
    <property type="project" value="UniProtKB-UniRule"/>
</dbReference>
<dbReference type="InterPro" id="IPR040498">
    <property type="entry name" value="PriA_CRR"/>
</dbReference>
<name>A0A9D0ZXD0_9FIRM</name>
<dbReference type="CDD" id="cd18804">
    <property type="entry name" value="SF2_C_priA"/>
    <property type="match status" value="1"/>
</dbReference>
<comment type="caution">
    <text evidence="14">The sequence shown here is derived from an EMBL/GenBank/DDBJ whole genome shotgun (WGS) entry which is preliminary data.</text>
</comment>
<sequence>MFANVIVDISHEKLDRTFQYRVPETFSEKVKPGVVVEIPFGKGNRLIKGYVVEVTSRAEFDEKKMKEIHSVSTDGIGVESRLIALASWIREYYGSTMIQALKTVLPVREKERRKEQKKLCLKVSREEGEKAREFFGQKNQKARLRLMEALLETEELSWEIATKKLNLSPALIRTMEEKGLVKVESSTVYRNPIRLHGVQQEKKELNKEQRQVVEGILRCWKEDAKPCLLHGVTGSGKTEVYMELIEAVLAEGKQAIVLIPEIALTYQTVLRFYRRFGERISILNSRLSKGERFDQYERARTEQVDVIIGPRSALFAPFPNLGLIIMDEEHEPSYKSESVPRYHTREVAEKRASLEGARVVFGSATPSVEAYRKAERGEYHLFAMKKRVKDQPLPSVEIVDLKEELKEGNRSVLSRRLREEMALCLAARHQMMLFLNRRGYAGFLSCRSCGTVLKCPHCDVSLSVHSNGKLVCHYCGYEEPKKERCPKCGSPFLREFGIGTQQVERIVQKEFPGARVLRMDLDTTREKDGHEKILEAFAHHEADILIGTQMIVKGHDFPDVTLVGVLAADLSLHAADYRAAERTFQLLTQAAGRAGRGDVPGRVVIQTYDPDHYSIQASKDQDYQMFYQREILYRRISVYPPEGAMLAIHASGTDEGYLSVAMDYLKKFISRFEDKTGIGIIGPADETIAKISDHYRKVLYVKHEDEKVLTMIKEKVEQYMEINEGFRAVHIQFDRNE</sequence>
<keyword evidence="4 12" id="KW-0547">Nucleotide-binding</keyword>
<dbReference type="Proteomes" id="UP000886886">
    <property type="component" value="Unassembled WGS sequence"/>
</dbReference>
<dbReference type="Pfam" id="PF18074">
    <property type="entry name" value="PriA_C"/>
    <property type="match status" value="1"/>
</dbReference>
<evidence type="ECO:0000256" key="1">
    <source>
        <dbReference type="ARBA" id="ARBA00022515"/>
    </source>
</evidence>
<dbReference type="EC" id="5.6.2.4" evidence="12"/>
<dbReference type="GO" id="GO:0005524">
    <property type="term" value="F:ATP binding"/>
    <property type="evidence" value="ECO:0007669"/>
    <property type="project" value="UniProtKB-UniRule"/>
</dbReference>
<dbReference type="InterPro" id="IPR014001">
    <property type="entry name" value="Helicase_ATP-bd"/>
</dbReference>
<keyword evidence="7 12" id="KW-0862">Zinc</keyword>
<evidence type="ECO:0000256" key="8">
    <source>
        <dbReference type="ARBA" id="ARBA00022840"/>
    </source>
</evidence>
<feature type="binding site" evidence="12">
    <location>
        <position position="475"/>
    </location>
    <ligand>
        <name>Zn(2+)</name>
        <dbReference type="ChEBI" id="CHEBI:29105"/>
        <label>2</label>
    </ligand>
</feature>
<comment type="catalytic activity">
    <reaction evidence="12">
        <text>Couples ATP hydrolysis with the unwinding of duplex DNA by translocating in the 3'-5' direction.</text>
        <dbReference type="EC" id="5.6.2.4"/>
    </reaction>
</comment>
<dbReference type="FunFam" id="3.40.50.300:FF:000489">
    <property type="entry name" value="Primosome assembly protein PriA"/>
    <property type="match status" value="1"/>
</dbReference>
<dbReference type="SUPFAM" id="SSF52540">
    <property type="entry name" value="P-loop containing nucleoside triphosphate hydrolases"/>
    <property type="match status" value="2"/>
</dbReference>
<dbReference type="Pfam" id="PF18319">
    <property type="entry name" value="Zn_ribbon_PriA"/>
    <property type="match status" value="1"/>
</dbReference>
<comment type="function">
    <text evidence="12">Initiates the restart of stalled replication forks, which reloads the replicative helicase on sites other than the origin of replication. Recognizes and binds to abandoned replication forks and remodels them to uncover a helicase loading site. Promotes assembly of the primosome at these replication forks.</text>
</comment>
<dbReference type="InterPro" id="IPR042115">
    <property type="entry name" value="PriA_3primeBD_sf"/>
</dbReference>
<dbReference type="CDD" id="cd17929">
    <property type="entry name" value="DEXHc_priA"/>
    <property type="match status" value="1"/>
</dbReference>
<keyword evidence="10 12" id="KW-0413">Isomerase</keyword>
<feature type="binding site" evidence="12">
    <location>
        <position position="455"/>
    </location>
    <ligand>
        <name>Zn(2+)</name>
        <dbReference type="ChEBI" id="CHEBI:29105"/>
        <label>2</label>
    </ligand>
</feature>
<dbReference type="GO" id="GO:0006310">
    <property type="term" value="P:DNA recombination"/>
    <property type="evidence" value="ECO:0007669"/>
    <property type="project" value="InterPro"/>
</dbReference>
<dbReference type="InterPro" id="IPR041236">
    <property type="entry name" value="PriA_C"/>
</dbReference>
<feature type="binding site" evidence="12">
    <location>
        <position position="449"/>
    </location>
    <ligand>
        <name>Zn(2+)</name>
        <dbReference type="ChEBI" id="CHEBI:29105"/>
        <label>1</label>
    </ligand>
</feature>
<accession>A0A9D0ZXD0</accession>
<dbReference type="SMART" id="SM00490">
    <property type="entry name" value="HELICc"/>
    <property type="match status" value="1"/>
</dbReference>
<dbReference type="InterPro" id="IPR027417">
    <property type="entry name" value="P-loop_NTPase"/>
</dbReference>
<comment type="similarity">
    <text evidence="12">Belongs to the helicase family. PriA subfamily.</text>
</comment>
<evidence type="ECO:0000313" key="15">
    <source>
        <dbReference type="Proteomes" id="UP000886886"/>
    </source>
</evidence>
<dbReference type="InterPro" id="IPR001650">
    <property type="entry name" value="Helicase_C-like"/>
</dbReference>
<dbReference type="InterPro" id="IPR005259">
    <property type="entry name" value="PriA"/>
</dbReference>
<dbReference type="GO" id="GO:0008270">
    <property type="term" value="F:zinc ion binding"/>
    <property type="evidence" value="ECO:0007669"/>
    <property type="project" value="UniProtKB-UniRule"/>
</dbReference>
<evidence type="ECO:0000256" key="11">
    <source>
        <dbReference type="ARBA" id="ARBA00048988"/>
    </source>
</evidence>
<dbReference type="GO" id="GO:0003677">
    <property type="term" value="F:DNA binding"/>
    <property type="evidence" value="ECO:0007669"/>
    <property type="project" value="UniProtKB-UniRule"/>
</dbReference>
<feature type="binding site" evidence="12">
    <location>
        <position position="472"/>
    </location>
    <ligand>
        <name>Zn(2+)</name>
        <dbReference type="ChEBI" id="CHEBI:29105"/>
        <label>2</label>
    </ligand>
</feature>
<dbReference type="Pfam" id="PF00270">
    <property type="entry name" value="DEAD"/>
    <property type="match status" value="1"/>
</dbReference>
<comment type="cofactor">
    <cofactor evidence="12">
        <name>Zn(2+)</name>
        <dbReference type="ChEBI" id="CHEBI:29105"/>
    </cofactor>
    <text evidence="12">Binds 2 zinc ions per subunit.</text>
</comment>
<dbReference type="Gene3D" id="3.40.50.300">
    <property type="entry name" value="P-loop containing nucleotide triphosphate hydrolases"/>
    <property type="match status" value="2"/>
</dbReference>
<dbReference type="GO" id="GO:0043138">
    <property type="term" value="F:3'-5' DNA helicase activity"/>
    <property type="evidence" value="ECO:0007669"/>
    <property type="project" value="UniProtKB-EC"/>
</dbReference>
<keyword evidence="3 12" id="KW-0479">Metal-binding</keyword>
<dbReference type="GO" id="GO:0006270">
    <property type="term" value="P:DNA replication initiation"/>
    <property type="evidence" value="ECO:0007669"/>
    <property type="project" value="TreeGrafter"/>
</dbReference>